<organism evidence="2 4">
    <name type="scientific">Rotaria sordida</name>
    <dbReference type="NCBI Taxonomy" id="392033"/>
    <lineage>
        <taxon>Eukaryota</taxon>
        <taxon>Metazoa</taxon>
        <taxon>Spiralia</taxon>
        <taxon>Gnathifera</taxon>
        <taxon>Rotifera</taxon>
        <taxon>Eurotatoria</taxon>
        <taxon>Bdelloidea</taxon>
        <taxon>Philodinida</taxon>
        <taxon>Philodinidae</taxon>
        <taxon>Rotaria</taxon>
    </lineage>
</organism>
<dbReference type="GO" id="GO:0005829">
    <property type="term" value="C:cytosol"/>
    <property type="evidence" value="ECO:0007669"/>
    <property type="project" value="TreeGrafter"/>
</dbReference>
<dbReference type="Pfam" id="PF01042">
    <property type="entry name" value="Ribonuc_L-PSP"/>
    <property type="match status" value="1"/>
</dbReference>
<evidence type="ECO:0000313" key="5">
    <source>
        <dbReference type="Proteomes" id="UP000663870"/>
    </source>
</evidence>
<dbReference type="SUPFAM" id="SSF55298">
    <property type="entry name" value="YjgF-like"/>
    <property type="match status" value="1"/>
</dbReference>
<dbReference type="CDD" id="cd00448">
    <property type="entry name" value="YjgF_YER057c_UK114_family"/>
    <property type="match status" value="1"/>
</dbReference>
<dbReference type="Proteomes" id="UP000663870">
    <property type="component" value="Unassembled WGS sequence"/>
</dbReference>
<evidence type="ECO:0000313" key="2">
    <source>
        <dbReference type="EMBL" id="CAF0896994.1"/>
    </source>
</evidence>
<dbReference type="InterPro" id="IPR006056">
    <property type="entry name" value="RidA"/>
</dbReference>
<sequence>MSSTKHIRRIIKTTTGGRSNAPYSQAVQIDQMLYLSGAVGLDPETGKFAGDTIQDQTRQTLKNLGEVLKAAGVSYKNVVKVNVFLQDMNDFSAMNAVYTEVFSERHPARSTVQVAGLPLNAKIEIEAVAVMGDIEDQ</sequence>
<dbReference type="AlphaFoldDB" id="A0A813ZDP5"/>
<name>A0A813ZDP5_9BILA</name>
<comment type="similarity">
    <text evidence="1">Belongs to the RutC family.</text>
</comment>
<dbReference type="GO" id="GO:0019239">
    <property type="term" value="F:deaminase activity"/>
    <property type="evidence" value="ECO:0007669"/>
    <property type="project" value="TreeGrafter"/>
</dbReference>
<dbReference type="PANTHER" id="PTHR11803">
    <property type="entry name" value="2-IMINOBUTANOATE/2-IMINOPROPANOATE DEAMINASE RIDA"/>
    <property type="match status" value="1"/>
</dbReference>
<evidence type="ECO:0000256" key="1">
    <source>
        <dbReference type="ARBA" id="ARBA00010552"/>
    </source>
</evidence>
<dbReference type="Proteomes" id="UP000663854">
    <property type="component" value="Unassembled WGS sequence"/>
</dbReference>
<dbReference type="NCBIfam" id="TIGR00004">
    <property type="entry name" value="Rid family detoxifying hydrolase"/>
    <property type="match status" value="1"/>
</dbReference>
<accession>A0A813ZDP5</accession>
<reference evidence="2" key="1">
    <citation type="submission" date="2021-02" db="EMBL/GenBank/DDBJ databases">
        <authorList>
            <person name="Nowell W R."/>
        </authorList>
    </citation>
    <scope>NUCLEOTIDE SEQUENCE</scope>
</reference>
<gene>
    <name evidence="3" type="ORF">JXQ802_LOCUS37340</name>
    <name evidence="2" type="ORF">PYM288_LOCUS9324</name>
</gene>
<dbReference type="PANTHER" id="PTHR11803:SF58">
    <property type="entry name" value="PROTEIN HMF1-RELATED"/>
    <property type="match status" value="1"/>
</dbReference>
<proteinExistence type="inferred from homology"/>
<evidence type="ECO:0000313" key="3">
    <source>
        <dbReference type="EMBL" id="CAF1446687.1"/>
    </source>
</evidence>
<evidence type="ECO:0000313" key="4">
    <source>
        <dbReference type="Proteomes" id="UP000663854"/>
    </source>
</evidence>
<protein>
    <submittedName>
        <fullName evidence="2">Uncharacterized protein</fullName>
    </submittedName>
</protein>
<dbReference type="InterPro" id="IPR019897">
    <property type="entry name" value="RidA_CS"/>
</dbReference>
<dbReference type="EMBL" id="CAJNOL010001987">
    <property type="protein sequence ID" value="CAF1446687.1"/>
    <property type="molecule type" value="Genomic_DNA"/>
</dbReference>
<dbReference type="FunFam" id="3.30.1330.40:FF:000001">
    <property type="entry name" value="L-PSP family endoribonuclease"/>
    <property type="match status" value="1"/>
</dbReference>
<keyword evidence="5" id="KW-1185">Reference proteome</keyword>
<dbReference type="EMBL" id="CAJNOH010000134">
    <property type="protein sequence ID" value="CAF0896994.1"/>
    <property type="molecule type" value="Genomic_DNA"/>
</dbReference>
<dbReference type="InterPro" id="IPR035959">
    <property type="entry name" value="RutC-like_sf"/>
</dbReference>
<dbReference type="PROSITE" id="PS01094">
    <property type="entry name" value="UPF0076"/>
    <property type="match status" value="1"/>
</dbReference>
<dbReference type="InterPro" id="IPR006175">
    <property type="entry name" value="YjgF/YER057c/UK114"/>
</dbReference>
<dbReference type="Gene3D" id="3.30.1330.40">
    <property type="entry name" value="RutC-like"/>
    <property type="match status" value="1"/>
</dbReference>
<comment type="caution">
    <text evidence="2">The sequence shown here is derived from an EMBL/GenBank/DDBJ whole genome shotgun (WGS) entry which is preliminary data.</text>
</comment>